<name>A0A1E1MPJ4_RHYSE</name>
<evidence type="ECO:0000313" key="4">
    <source>
        <dbReference type="Proteomes" id="UP000177625"/>
    </source>
</evidence>
<feature type="domain" description="DUF7704" evidence="2">
    <location>
        <begin position="45"/>
        <end position="186"/>
    </location>
</feature>
<feature type="transmembrane region" description="Helical" evidence="1">
    <location>
        <begin position="97"/>
        <end position="117"/>
    </location>
</feature>
<evidence type="ECO:0000313" key="3">
    <source>
        <dbReference type="EMBL" id="CZT51012.1"/>
    </source>
</evidence>
<dbReference type="AlphaFoldDB" id="A0A1E1MPJ4"/>
<dbReference type="PANTHER" id="PTHR37019:SF2">
    <property type="entry name" value="EXPERA DOMAIN-CONTAINING PROTEIN"/>
    <property type="match status" value="1"/>
</dbReference>
<dbReference type="EMBL" id="FJVC01000470">
    <property type="protein sequence ID" value="CZT51012.1"/>
    <property type="molecule type" value="Genomic_DNA"/>
</dbReference>
<evidence type="ECO:0000256" key="1">
    <source>
        <dbReference type="SAM" id="Phobius"/>
    </source>
</evidence>
<sequence length="200" mass="22096">MTFDELSNLIDFNTSIKLSTKKYSRFVAISTSRSWKFEAFAIMTSILPPFPRFVMTVFEPLSLIAGCVAPFISATYFVSEQIPNSPSIPLTANSTMVAYQLGNIYLLLAMVGIAVLYTTTEAAVVRNYVIALGLADISHVGITCYVMPHEQLINVAGWNAMTWGNIGATVFLFSVRMGYLLGLFGPDRQPILPLKKLHKN</sequence>
<keyword evidence="1" id="KW-0812">Transmembrane</keyword>
<dbReference type="Proteomes" id="UP000177625">
    <property type="component" value="Unassembled WGS sequence"/>
</dbReference>
<evidence type="ECO:0000259" key="2">
    <source>
        <dbReference type="Pfam" id="PF24803"/>
    </source>
</evidence>
<keyword evidence="4" id="KW-1185">Reference proteome</keyword>
<feature type="transmembrane region" description="Helical" evidence="1">
    <location>
        <begin position="53"/>
        <end position="77"/>
    </location>
</feature>
<dbReference type="Pfam" id="PF24803">
    <property type="entry name" value="DUF7704"/>
    <property type="match status" value="1"/>
</dbReference>
<gene>
    <name evidence="3" type="ORF">RSE6_12094</name>
</gene>
<reference evidence="4" key="1">
    <citation type="submission" date="2016-03" db="EMBL/GenBank/DDBJ databases">
        <authorList>
            <person name="Guldener U."/>
        </authorList>
    </citation>
    <scope>NUCLEOTIDE SEQUENCE [LARGE SCALE GENOMIC DNA]</scope>
</reference>
<keyword evidence="1" id="KW-0472">Membrane</keyword>
<protein>
    <recommendedName>
        <fullName evidence="2">DUF7704 domain-containing protein</fullName>
    </recommendedName>
</protein>
<keyword evidence="1" id="KW-1133">Transmembrane helix</keyword>
<feature type="transmembrane region" description="Helical" evidence="1">
    <location>
        <begin position="129"/>
        <end position="148"/>
    </location>
</feature>
<dbReference type="PANTHER" id="PTHR37019">
    <property type="entry name" value="CHROMOSOME 1, WHOLE GENOME SHOTGUN SEQUENCE"/>
    <property type="match status" value="1"/>
</dbReference>
<dbReference type="InterPro" id="IPR056121">
    <property type="entry name" value="DUF7704"/>
</dbReference>
<accession>A0A1E1MPJ4</accession>
<organism evidence="3 4">
    <name type="scientific">Rhynchosporium secalis</name>
    <name type="common">Barley scald fungus</name>
    <dbReference type="NCBI Taxonomy" id="38038"/>
    <lineage>
        <taxon>Eukaryota</taxon>
        <taxon>Fungi</taxon>
        <taxon>Dikarya</taxon>
        <taxon>Ascomycota</taxon>
        <taxon>Pezizomycotina</taxon>
        <taxon>Leotiomycetes</taxon>
        <taxon>Helotiales</taxon>
        <taxon>Ploettnerulaceae</taxon>
        <taxon>Rhynchosporium</taxon>
    </lineage>
</organism>
<proteinExistence type="predicted"/>
<feature type="transmembrane region" description="Helical" evidence="1">
    <location>
        <begin position="160"/>
        <end position="185"/>
    </location>
</feature>